<evidence type="ECO:0000313" key="3">
    <source>
        <dbReference type="Proteomes" id="UP000192596"/>
    </source>
</evidence>
<comment type="caution">
    <text evidence="2">The sequence shown here is derived from an EMBL/GenBank/DDBJ whole genome shotgun (WGS) entry which is preliminary data.</text>
</comment>
<dbReference type="AlphaFoldDB" id="A0A1V8S829"/>
<evidence type="ECO:0000256" key="1">
    <source>
        <dbReference type="SAM" id="MobiDB-lite"/>
    </source>
</evidence>
<dbReference type="Proteomes" id="UP000192596">
    <property type="component" value="Unassembled WGS sequence"/>
</dbReference>
<dbReference type="PANTHER" id="PTHR38790">
    <property type="entry name" value="2EXR DOMAIN-CONTAINING PROTEIN-RELATED"/>
    <property type="match status" value="1"/>
</dbReference>
<proteinExistence type="predicted"/>
<dbReference type="InParanoid" id="A0A1V8S829"/>
<sequence>MFRCQRSSDLETPSATSKTAAYSHLLSLPSELRIEIYTLALTQQAAALPLLTTSHAITMEAIPLLFARSLTFASQQKLIAWTPQHSPANLNSVRDLTLRLADIDLSPVLAGTIKGGVWSLYASHLAELWATLRHLPSLEKLTVVPPRNLHSTLLRAFYITLLSMLTKLWPRLKLLILHDDEDILRVVPSLGEVAQVEFVPTAKFGSGARKGRALRPSSKERKGGSERVDSPMAEADSSDASSQGRRMEC</sequence>
<dbReference type="OrthoDB" id="4413570at2759"/>
<keyword evidence="3" id="KW-1185">Reference proteome</keyword>
<feature type="compositionally biased region" description="Basic and acidic residues" evidence="1">
    <location>
        <begin position="217"/>
        <end position="229"/>
    </location>
</feature>
<organism evidence="2 3">
    <name type="scientific">Cryoendolithus antarcticus</name>
    <dbReference type="NCBI Taxonomy" id="1507870"/>
    <lineage>
        <taxon>Eukaryota</taxon>
        <taxon>Fungi</taxon>
        <taxon>Dikarya</taxon>
        <taxon>Ascomycota</taxon>
        <taxon>Pezizomycotina</taxon>
        <taxon>Dothideomycetes</taxon>
        <taxon>Dothideomycetidae</taxon>
        <taxon>Cladosporiales</taxon>
        <taxon>Cladosporiaceae</taxon>
        <taxon>Cryoendolithus</taxon>
    </lineage>
</organism>
<feature type="compositionally biased region" description="Polar residues" evidence="1">
    <location>
        <begin position="238"/>
        <end position="249"/>
    </location>
</feature>
<feature type="region of interest" description="Disordered" evidence="1">
    <location>
        <begin position="207"/>
        <end position="249"/>
    </location>
</feature>
<evidence type="ECO:0000313" key="2">
    <source>
        <dbReference type="EMBL" id="OQN95080.1"/>
    </source>
</evidence>
<accession>A0A1V8S829</accession>
<name>A0A1V8S829_9PEZI</name>
<protein>
    <recommendedName>
        <fullName evidence="4">F-box domain-containing protein</fullName>
    </recommendedName>
</protein>
<reference evidence="3" key="1">
    <citation type="submission" date="2017-03" db="EMBL/GenBank/DDBJ databases">
        <title>Genomes of endolithic fungi from Antarctica.</title>
        <authorList>
            <person name="Coleine C."/>
            <person name="Masonjones S."/>
            <person name="Stajich J.E."/>
        </authorList>
    </citation>
    <scope>NUCLEOTIDE SEQUENCE [LARGE SCALE GENOMIC DNA]</scope>
    <source>
        <strain evidence="3">CCFEE 5527</strain>
    </source>
</reference>
<evidence type="ECO:0008006" key="4">
    <source>
        <dbReference type="Google" id="ProtNLM"/>
    </source>
</evidence>
<gene>
    <name evidence="2" type="ORF">B0A48_18861</name>
</gene>
<dbReference type="EMBL" id="NAJO01000198">
    <property type="protein sequence ID" value="OQN95080.1"/>
    <property type="molecule type" value="Genomic_DNA"/>
</dbReference>